<keyword evidence="2" id="KW-1185">Reference proteome</keyword>
<sequence length="85" mass="8919">MTDDVKTDVKTDAPADGIPTLLSVTKGNPTDEELAALLLVVAAAASGEPATEEQPTGIWASRARNLGVSSLGARRRSSWGWRSAR</sequence>
<reference evidence="1 2" key="1">
    <citation type="submission" date="2022-02" db="EMBL/GenBank/DDBJ databases">
        <title>Uncovering new skin microbiome diversity through culturing and metagenomics.</title>
        <authorList>
            <person name="Conlan S."/>
            <person name="Deming C."/>
            <person name="Nisc Comparative Sequencing Program N."/>
            <person name="Segre J.A."/>
        </authorList>
    </citation>
    <scope>NUCLEOTIDE SEQUENCE [LARGE SCALE GENOMIC DNA]</scope>
    <source>
        <strain evidence="1 2">ACRQZ</strain>
    </source>
</reference>
<dbReference type="InterPro" id="IPR032716">
    <property type="entry name" value="ACC_epsilon"/>
</dbReference>
<organism evidence="1 2">
    <name type="scientific">Arsenicicoccus bolidensis</name>
    <dbReference type="NCBI Taxonomy" id="229480"/>
    <lineage>
        <taxon>Bacteria</taxon>
        <taxon>Bacillati</taxon>
        <taxon>Actinomycetota</taxon>
        <taxon>Actinomycetes</taxon>
        <taxon>Micrococcales</taxon>
        <taxon>Intrasporangiaceae</taxon>
        <taxon>Arsenicicoccus</taxon>
    </lineage>
</organism>
<accession>A0ABS9Q5E3</accession>
<dbReference type="RefSeq" id="WP_239265597.1">
    <property type="nucleotide sequence ID" value="NZ_JAKRCV010000057.1"/>
</dbReference>
<proteinExistence type="predicted"/>
<evidence type="ECO:0000313" key="2">
    <source>
        <dbReference type="Proteomes" id="UP001521931"/>
    </source>
</evidence>
<gene>
    <name evidence="1" type="ORF">MHL29_14425</name>
</gene>
<evidence type="ECO:0008006" key="3">
    <source>
        <dbReference type="Google" id="ProtNLM"/>
    </source>
</evidence>
<comment type="caution">
    <text evidence="1">The sequence shown here is derived from an EMBL/GenBank/DDBJ whole genome shotgun (WGS) entry which is preliminary data.</text>
</comment>
<dbReference type="EMBL" id="JAKRCV010000057">
    <property type="protein sequence ID" value="MCG7323078.1"/>
    <property type="molecule type" value="Genomic_DNA"/>
</dbReference>
<dbReference type="Pfam" id="PF13822">
    <property type="entry name" value="ACC_epsilon"/>
    <property type="match status" value="1"/>
</dbReference>
<evidence type="ECO:0000313" key="1">
    <source>
        <dbReference type="EMBL" id="MCG7323078.1"/>
    </source>
</evidence>
<name>A0ABS9Q5E3_9MICO</name>
<dbReference type="Proteomes" id="UP001521931">
    <property type="component" value="Unassembled WGS sequence"/>
</dbReference>
<protein>
    <recommendedName>
        <fullName evidence="3">Acyl-CoA carboxylase subunit epsilon</fullName>
    </recommendedName>
</protein>